<comment type="cofactor">
    <cofactor evidence="1">
        <name>heme</name>
        <dbReference type="ChEBI" id="CHEBI:30413"/>
    </cofactor>
</comment>
<sequence>MQKIVVCLIAVLIGVMCSLGKRFNTAGGQSPVTINAGQMALTVMFSFSKSTGPTRRPKPIPGIPYKHAAARSILSDVPSMMKWKKDTRETFSWMTEQCKRLNAPMAQVFVSPFSLPWVLVTDARECEDVLTRRSREFDRARFTTDVVQPILREHHFPFPSGSKQRAHRSLLSDLMTPAFLNEVAAPRLYDATMELLQLWLRKAALACGHPFAAEEDIANTALDTIWAASIELLTQRSTIDLPSKQDLPVVFPQAPIPYDVECIRTEINSIEVSLASPLPGLSYFFYLKLLSIWRAFRRKDLMLSDALKDSLGRLGSEEKCVGKATVRSAMGFVLRREFLQARKECRQPRLDSTVLKDELFGFLLAGHETTSTTLMWSMKLLTDHQQGRQPTFSEVTASKMPYLDAVIEEMLRCGGTAATQGRECLVEAELLGARLPKGTNVLFMTNGPSFITPAMPIDEKLRSQTCQGAKGKTPEWDPEHLSEFKLERWLSTNSEGVKSAYLEMRTVMTIIFWNVKLLPVPAELSTYRAVDSVAHAPQQCYIRLAPPLEELRVEGVL</sequence>
<organism evidence="7 8">
    <name type="scientific">Dactylonectria estremocensis</name>
    <dbReference type="NCBI Taxonomy" id="1079267"/>
    <lineage>
        <taxon>Eukaryota</taxon>
        <taxon>Fungi</taxon>
        <taxon>Dikarya</taxon>
        <taxon>Ascomycota</taxon>
        <taxon>Pezizomycotina</taxon>
        <taxon>Sordariomycetes</taxon>
        <taxon>Hypocreomycetidae</taxon>
        <taxon>Hypocreales</taxon>
        <taxon>Nectriaceae</taxon>
        <taxon>Dactylonectria</taxon>
    </lineage>
</organism>
<protein>
    <submittedName>
        <fullName evidence="7">Cytochrome P450</fullName>
    </submittedName>
</protein>
<proteinExistence type="inferred from homology"/>
<comment type="caution">
    <text evidence="7">The sequence shown here is derived from an EMBL/GenBank/DDBJ whole genome shotgun (WGS) entry which is preliminary data.</text>
</comment>
<dbReference type="OrthoDB" id="1470350at2759"/>
<evidence type="ECO:0000313" key="7">
    <source>
        <dbReference type="EMBL" id="KAH7131750.1"/>
    </source>
</evidence>
<evidence type="ECO:0000256" key="5">
    <source>
        <dbReference type="ARBA" id="ARBA00023004"/>
    </source>
</evidence>
<keyword evidence="8" id="KW-1185">Reference proteome</keyword>
<keyword evidence="5" id="KW-0408">Iron</keyword>
<keyword evidence="4" id="KW-0479">Metal-binding</keyword>
<dbReference type="SUPFAM" id="SSF48264">
    <property type="entry name" value="Cytochrome P450"/>
    <property type="match status" value="1"/>
</dbReference>
<gene>
    <name evidence="7" type="ORF">B0J13DRAFT_587958</name>
</gene>
<feature type="signal peptide" evidence="6">
    <location>
        <begin position="1"/>
        <end position="20"/>
    </location>
</feature>
<dbReference type="AlphaFoldDB" id="A0A9P9IUQ0"/>
<evidence type="ECO:0000313" key="8">
    <source>
        <dbReference type="Proteomes" id="UP000717696"/>
    </source>
</evidence>
<dbReference type="Pfam" id="PF00067">
    <property type="entry name" value="p450"/>
    <property type="match status" value="1"/>
</dbReference>
<reference evidence="7" key="1">
    <citation type="journal article" date="2021" name="Nat. Commun.">
        <title>Genetic determinants of endophytism in the Arabidopsis root mycobiome.</title>
        <authorList>
            <person name="Mesny F."/>
            <person name="Miyauchi S."/>
            <person name="Thiergart T."/>
            <person name="Pickel B."/>
            <person name="Atanasova L."/>
            <person name="Karlsson M."/>
            <person name="Huettel B."/>
            <person name="Barry K.W."/>
            <person name="Haridas S."/>
            <person name="Chen C."/>
            <person name="Bauer D."/>
            <person name="Andreopoulos W."/>
            <person name="Pangilinan J."/>
            <person name="LaButti K."/>
            <person name="Riley R."/>
            <person name="Lipzen A."/>
            <person name="Clum A."/>
            <person name="Drula E."/>
            <person name="Henrissat B."/>
            <person name="Kohler A."/>
            <person name="Grigoriev I.V."/>
            <person name="Martin F.M."/>
            <person name="Hacquard S."/>
        </authorList>
    </citation>
    <scope>NUCLEOTIDE SEQUENCE</scope>
    <source>
        <strain evidence="7">MPI-CAGE-AT-0021</strain>
    </source>
</reference>
<evidence type="ECO:0000256" key="6">
    <source>
        <dbReference type="SAM" id="SignalP"/>
    </source>
</evidence>
<dbReference type="PRINTS" id="PR00385">
    <property type="entry name" value="P450"/>
</dbReference>
<keyword evidence="6" id="KW-0732">Signal</keyword>
<dbReference type="Proteomes" id="UP000717696">
    <property type="component" value="Unassembled WGS sequence"/>
</dbReference>
<dbReference type="InterPro" id="IPR050121">
    <property type="entry name" value="Cytochrome_P450_monoxygenase"/>
</dbReference>
<dbReference type="Gene3D" id="1.10.630.10">
    <property type="entry name" value="Cytochrome P450"/>
    <property type="match status" value="1"/>
</dbReference>
<dbReference type="GO" id="GO:0016705">
    <property type="term" value="F:oxidoreductase activity, acting on paired donors, with incorporation or reduction of molecular oxygen"/>
    <property type="evidence" value="ECO:0007669"/>
    <property type="project" value="InterPro"/>
</dbReference>
<dbReference type="PANTHER" id="PTHR24305:SF232">
    <property type="entry name" value="P450, PUTATIVE (EUROFUNG)-RELATED"/>
    <property type="match status" value="1"/>
</dbReference>
<feature type="chain" id="PRO_5040150643" evidence="6">
    <location>
        <begin position="21"/>
        <end position="557"/>
    </location>
</feature>
<dbReference type="GO" id="GO:0020037">
    <property type="term" value="F:heme binding"/>
    <property type="evidence" value="ECO:0007669"/>
    <property type="project" value="InterPro"/>
</dbReference>
<dbReference type="PANTHER" id="PTHR24305">
    <property type="entry name" value="CYTOCHROME P450"/>
    <property type="match status" value="1"/>
</dbReference>
<evidence type="ECO:0000256" key="1">
    <source>
        <dbReference type="ARBA" id="ARBA00001971"/>
    </source>
</evidence>
<evidence type="ECO:0000256" key="2">
    <source>
        <dbReference type="ARBA" id="ARBA00010617"/>
    </source>
</evidence>
<dbReference type="InterPro" id="IPR036396">
    <property type="entry name" value="Cyt_P450_sf"/>
</dbReference>
<name>A0A9P9IUQ0_9HYPO</name>
<evidence type="ECO:0000256" key="4">
    <source>
        <dbReference type="ARBA" id="ARBA00022723"/>
    </source>
</evidence>
<accession>A0A9P9IUQ0</accession>
<dbReference type="InterPro" id="IPR001128">
    <property type="entry name" value="Cyt_P450"/>
</dbReference>
<comment type="similarity">
    <text evidence="2">Belongs to the cytochrome P450 family.</text>
</comment>
<dbReference type="EMBL" id="JAGMUU010000019">
    <property type="protein sequence ID" value="KAH7131750.1"/>
    <property type="molecule type" value="Genomic_DNA"/>
</dbReference>
<keyword evidence="3" id="KW-0349">Heme</keyword>
<dbReference type="GO" id="GO:0004497">
    <property type="term" value="F:monooxygenase activity"/>
    <property type="evidence" value="ECO:0007669"/>
    <property type="project" value="InterPro"/>
</dbReference>
<evidence type="ECO:0000256" key="3">
    <source>
        <dbReference type="ARBA" id="ARBA00022617"/>
    </source>
</evidence>
<dbReference type="GO" id="GO:0005506">
    <property type="term" value="F:iron ion binding"/>
    <property type="evidence" value="ECO:0007669"/>
    <property type="project" value="InterPro"/>
</dbReference>